<dbReference type="InterPro" id="IPR013429">
    <property type="entry name" value="Regulatory_FmdB_Zinc_ribbon"/>
</dbReference>
<dbReference type="NCBIfam" id="TIGR02605">
    <property type="entry name" value="CxxC_CxxC_SSSS"/>
    <property type="match status" value="1"/>
</dbReference>
<evidence type="ECO:0000313" key="3">
    <source>
        <dbReference type="Proteomes" id="UP000669179"/>
    </source>
</evidence>
<feature type="domain" description="Putative regulatory protein FmdB zinc ribbon" evidence="1">
    <location>
        <begin position="1"/>
        <end position="42"/>
    </location>
</feature>
<evidence type="ECO:0000259" key="1">
    <source>
        <dbReference type="SMART" id="SM00834"/>
    </source>
</evidence>
<protein>
    <submittedName>
        <fullName evidence="2">Zinc ribbon domain-containing protein</fullName>
    </submittedName>
</protein>
<reference evidence="2" key="1">
    <citation type="submission" date="2021-03" db="EMBL/GenBank/DDBJ databases">
        <authorList>
            <person name="Kanchanasin P."/>
            <person name="Saeng-In P."/>
            <person name="Phongsopitanun W."/>
            <person name="Yuki M."/>
            <person name="Kudo T."/>
            <person name="Ohkuma M."/>
            <person name="Tanasupawat S."/>
        </authorList>
    </citation>
    <scope>NUCLEOTIDE SEQUENCE</scope>
    <source>
        <strain evidence="2">GKU 128</strain>
    </source>
</reference>
<dbReference type="Proteomes" id="UP000669179">
    <property type="component" value="Unassembled WGS sequence"/>
</dbReference>
<dbReference type="SMART" id="SM00834">
    <property type="entry name" value="CxxC_CXXC_SSSS"/>
    <property type="match status" value="1"/>
</dbReference>
<dbReference type="RefSeq" id="WP_208253359.1">
    <property type="nucleotide sequence ID" value="NZ_JAGEOJ010000001.1"/>
</dbReference>
<dbReference type="Pfam" id="PF09723">
    <property type="entry name" value="Zn_ribbon_8"/>
    <property type="match status" value="1"/>
</dbReference>
<gene>
    <name evidence="2" type="ORF">J4573_01515</name>
</gene>
<keyword evidence="3" id="KW-1185">Reference proteome</keyword>
<accession>A0A939P9E5</accession>
<name>A0A939P9E5_9ACTN</name>
<comment type="caution">
    <text evidence="2">The sequence shown here is derived from an EMBL/GenBank/DDBJ whole genome shotgun (WGS) entry which is preliminary data.</text>
</comment>
<proteinExistence type="predicted"/>
<dbReference type="EMBL" id="JAGEOJ010000001">
    <property type="protein sequence ID" value="MBO2445758.1"/>
    <property type="molecule type" value="Genomic_DNA"/>
</dbReference>
<evidence type="ECO:0000313" key="2">
    <source>
        <dbReference type="EMBL" id="MBO2445758.1"/>
    </source>
</evidence>
<dbReference type="AlphaFoldDB" id="A0A939P9E5"/>
<sequence length="71" mass="7165">MPRYDYRCRACGATFEVSRPMIQASDPATCPDGHDDTVKLLSTVAVTGRGTAPAPRPSAGGGGCCGGGCCS</sequence>
<organism evidence="2 3">
    <name type="scientific">Actinomadura barringtoniae</name>
    <dbReference type="NCBI Taxonomy" id="1427535"/>
    <lineage>
        <taxon>Bacteria</taxon>
        <taxon>Bacillati</taxon>
        <taxon>Actinomycetota</taxon>
        <taxon>Actinomycetes</taxon>
        <taxon>Streptosporangiales</taxon>
        <taxon>Thermomonosporaceae</taxon>
        <taxon>Actinomadura</taxon>
    </lineage>
</organism>